<feature type="domain" description="ABC transmembrane type-1" evidence="9">
    <location>
        <begin position="64"/>
        <end position="268"/>
    </location>
</feature>
<dbReference type="SUPFAM" id="SSF161098">
    <property type="entry name" value="MetI-like"/>
    <property type="match status" value="2"/>
</dbReference>
<evidence type="ECO:0000256" key="1">
    <source>
        <dbReference type="ARBA" id="ARBA00004429"/>
    </source>
</evidence>
<accession>A0A059F7M8</accession>
<evidence type="ECO:0000256" key="3">
    <source>
        <dbReference type="ARBA" id="ARBA00022475"/>
    </source>
</evidence>
<dbReference type="PANTHER" id="PTHR43357">
    <property type="entry name" value="INNER MEMBRANE ABC TRANSPORTER PERMEASE PROTEIN YDCV"/>
    <property type="match status" value="1"/>
</dbReference>
<dbReference type="InterPro" id="IPR000515">
    <property type="entry name" value="MetI-like"/>
</dbReference>
<proteinExistence type="inferred from homology"/>
<feature type="transmembrane region" description="Helical" evidence="8">
    <location>
        <begin position="343"/>
        <end position="363"/>
    </location>
</feature>
<dbReference type="Proteomes" id="UP000024816">
    <property type="component" value="Unassembled WGS sequence"/>
</dbReference>
<dbReference type="AlphaFoldDB" id="A0A059F7M8"/>
<keyword evidence="11" id="KW-1185">Reference proteome</keyword>
<keyword evidence="2 8" id="KW-0813">Transport</keyword>
<protein>
    <submittedName>
        <fullName evidence="10">ABC transporter permease</fullName>
    </submittedName>
</protein>
<comment type="caution">
    <text evidence="10">The sequence shown here is derived from an EMBL/GenBank/DDBJ whole genome shotgun (WGS) entry which is preliminary data.</text>
</comment>
<dbReference type="eggNOG" id="COG1178">
    <property type="taxonomic scope" value="Bacteria"/>
</dbReference>
<reference evidence="10 11" key="1">
    <citation type="journal article" date="2014" name="Antonie Van Leeuwenhoek">
        <title>Hyphomonas beringensis sp. nov. and Hyphomonas chukchiensis sp. nov., isolated from surface seawater of the Bering Sea and Chukchi Sea.</title>
        <authorList>
            <person name="Li C."/>
            <person name="Lai Q."/>
            <person name="Li G."/>
            <person name="Dong C."/>
            <person name="Wang J."/>
            <person name="Liao Y."/>
            <person name="Shao Z."/>
        </authorList>
    </citation>
    <scope>NUCLEOTIDE SEQUENCE [LARGE SCALE GENOMIC DNA]</scope>
    <source>
        <strain evidence="10 11">VP2</strain>
    </source>
</reference>
<feature type="transmembrane region" description="Helical" evidence="8">
    <location>
        <begin position="251"/>
        <end position="269"/>
    </location>
</feature>
<evidence type="ECO:0000313" key="10">
    <source>
        <dbReference type="EMBL" id="KCZ86586.1"/>
    </source>
</evidence>
<dbReference type="PANTHER" id="PTHR43357:SF3">
    <property type="entry name" value="FE(3+)-TRANSPORT SYSTEM PERMEASE PROTEIN FBPB 2"/>
    <property type="match status" value="1"/>
</dbReference>
<keyword evidence="4" id="KW-0997">Cell inner membrane</keyword>
<feature type="transmembrane region" description="Helical" evidence="8">
    <location>
        <begin position="509"/>
        <end position="532"/>
    </location>
</feature>
<dbReference type="InterPro" id="IPR035906">
    <property type="entry name" value="MetI-like_sf"/>
</dbReference>
<dbReference type="EMBL" id="ARYJ01000013">
    <property type="protein sequence ID" value="KCZ86586.1"/>
    <property type="molecule type" value="Genomic_DNA"/>
</dbReference>
<evidence type="ECO:0000256" key="6">
    <source>
        <dbReference type="ARBA" id="ARBA00022989"/>
    </source>
</evidence>
<sequence length="545" mass="56994">MAGLPLPVRVFSTRRLSLRPADGPAVLAGAIIAVPVVSVLLAAVFVGGGEAWQHIRDTLMVPYLGGTLGTLAMAAFFMLAFAVPAAWLVTMHDFPGRPVFEWLLILPLAAPGYVLAYAWGDLMGVGGPLQSALRDLTGWSARDYWFPSMRSMPGLAFVLASGLYPYVYLTARTAFVSQSICALEAARSLGASPLRSFWSVVLPAARPAIAAGLALALMETAADYGAAEYLGVPTLTFGIVRAWKSFGEPAAAARLAVILLVLVVGLLLAERWSRGRAGSQQSSTRWRAVSRTKLGGFWGWGAALFCLVGFSIGFLVPVSRLVWRALEAREYVAPIGEALKNTLILAGAGAAFGFVLALVIALAGRGKGPGAAFARLTASSAYAIPGAVLALGALVVLGGLGLTLTGIVPVIALAWVYASRFTTTGAEPMVAALARAPASLGHAAESLGASPLRRAREVDLPIALSGASAGALILFVECLKELPATLMLRPFSWDTLAVRANAYATDERLAAAALPALLITVAGLIPVILLSWRLSHSRPGEHTHE</sequence>
<evidence type="ECO:0000256" key="7">
    <source>
        <dbReference type="ARBA" id="ARBA00023136"/>
    </source>
</evidence>
<dbReference type="RefSeq" id="WP_241764385.1">
    <property type="nucleotide sequence ID" value="NZ_ARYJ01000013.1"/>
</dbReference>
<keyword evidence="6 8" id="KW-1133">Transmembrane helix</keyword>
<comment type="similarity">
    <text evidence="8">Belongs to the binding-protein-dependent transport system permease family.</text>
</comment>
<feature type="transmembrane region" description="Helical" evidence="8">
    <location>
        <begin position="68"/>
        <end position="90"/>
    </location>
</feature>
<evidence type="ECO:0000256" key="4">
    <source>
        <dbReference type="ARBA" id="ARBA00022519"/>
    </source>
</evidence>
<feature type="domain" description="ABC transmembrane type-1" evidence="9">
    <location>
        <begin position="339"/>
        <end position="530"/>
    </location>
</feature>
<evidence type="ECO:0000256" key="8">
    <source>
        <dbReference type="RuleBase" id="RU363032"/>
    </source>
</evidence>
<dbReference type="GO" id="GO:0055085">
    <property type="term" value="P:transmembrane transport"/>
    <property type="evidence" value="ECO:0007669"/>
    <property type="project" value="InterPro"/>
</dbReference>
<name>A0A059F7M8_9PROT</name>
<dbReference type="PROSITE" id="PS50928">
    <property type="entry name" value="ABC_TM1"/>
    <property type="match status" value="2"/>
</dbReference>
<feature type="transmembrane region" description="Helical" evidence="8">
    <location>
        <begin position="197"/>
        <end position="218"/>
    </location>
</feature>
<dbReference type="Gene3D" id="1.10.3720.10">
    <property type="entry name" value="MetI-like"/>
    <property type="match status" value="2"/>
</dbReference>
<feature type="transmembrane region" description="Helical" evidence="8">
    <location>
        <begin position="152"/>
        <end position="169"/>
    </location>
</feature>
<organism evidence="10 11">
    <name type="scientific">Hyphomonas jannaschiana VP2</name>
    <dbReference type="NCBI Taxonomy" id="1280952"/>
    <lineage>
        <taxon>Bacteria</taxon>
        <taxon>Pseudomonadati</taxon>
        <taxon>Pseudomonadota</taxon>
        <taxon>Alphaproteobacteria</taxon>
        <taxon>Hyphomonadales</taxon>
        <taxon>Hyphomonadaceae</taxon>
        <taxon>Hyphomonas</taxon>
    </lineage>
</organism>
<evidence type="ECO:0000256" key="2">
    <source>
        <dbReference type="ARBA" id="ARBA00022448"/>
    </source>
</evidence>
<feature type="transmembrane region" description="Helical" evidence="8">
    <location>
        <begin position="297"/>
        <end position="323"/>
    </location>
</feature>
<dbReference type="STRING" id="1280952.HJA_15579"/>
<keyword evidence="3" id="KW-1003">Cell membrane</keyword>
<feature type="transmembrane region" description="Helical" evidence="8">
    <location>
        <begin position="384"/>
        <end position="417"/>
    </location>
</feature>
<gene>
    <name evidence="10" type="ORF">HJA_15579</name>
</gene>
<keyword evidence="7 8" id="KW-0472">Membrane</keyword>
<comment type="subcellular location">
    <subcellularLocation>
        <location evidence="1">Cell inner membrane</location>
        <topology evidence="1">Multi-pass membrane protein</topology>
    </subcellularLocation>
    <subcellularLocation>
        <location evidence="8">Cell membrane</location>
        <topology evidence="8">Multi-pass membrane protein</topology>
    </subcellularLocation>
</comment>
<dbReference type="PATRIC" id="fig|1280952.3.peg.3117"/>
<dbReference type="Pfam" id="PF00528">
    <property type="entry name" value="BPD_transp_1"/>
    <property type="match status" value="1"/>
</dbReference>
<evidence type="ECO:0000313" key="11">
    <source>
        <dbReference type="Proteomes" id="UP000024816"/>
    </source>
</evidence>
<feature type="transmembrane region" description="Helical" evidence="8">
    <location>
        <begin position="25"/>
        <end position="48"/>
    </location>
</feature>
<keyword evidence="5 8" id="KW-0812">Transmembrane</keyword>
<evidence type="ECO:0000256" key="5">
    <source>
        <dbReference type="ARBA" id="ARBA00022692"/>
    </source>
</evidence>
<evidence type="ECO:0000259" key="9">
    <source>
        <dbReference type="PROSITE" id="PS50928"/>
    </source>
</evidence>
<dbReference type="CDD" id="cd06261">
    <property type="entry name" value="TM_PBP2"/>
    <property type="match status" value="2"/>
</dbReference>
<dbReference type="GO" id="GO:0005886">
    <property type="term" value="C:plasma membrane"/>
    <property type="evidence" value="ECO:0007669"/>
    <property type="project" value="UniProtKB-SubCell"/>
</dbReference>
<feature type="transmembrane region" description="Helical" evidence="8">
    <location>
        <begin position="102"/>
        <end position="120"/>
    </location>
</feature>